<dbReference type="Pfam" id="PF00196">
    <property type="entry name" value="GerE"/>
    <property type="match status" value="1"/>
</dbReference>
<evidence type="ECO:0000256" key="1">
    <source>
        <dbReference type="ARBA" id="ARBA00007788"/>
    </source>
</evidence>
<dbReference type="Pfam" id="PF04542">
    <property type="entry name" value="Sigma70_r2"/>
    <property type="match status" value="1"/>
</dbReference>
<reference evidence="9 10" key="1">
    <citation type="journal article" date="2010" name="J. Bacteriol.">
        <title>Genome sequence of Lentisphaera araneosa HTCC2155T, the type species of the order Lentisphaerales in the phylum Lentisphaerae.</title>
        <authorList>
            <person name="Thrash J.C."/>
            <person name="Cho J.C."/>
            <person name="Vergin K.L."/>
            <person name="Morris R.M."/>
            <person name="Giovannoni S.J."/>
        </authorList>
    </citation>
    <scope>NUCLEOTIDE SEQUENCE [LARGE SCALE GENOMIC DNA]</scope>
    <source>
        <strain evidence="9 10">HTCC2155</strain>
    </source>
</reference>
<evidence type="ECO:0000256" key="7">
    <source>
        <dbReference type="ARBA" id="ARBA00024701"/>
    </source>
</evidence>
<dbReference type="AlphaFoldDB" id="A6DJ25"/>
<dbReference type="PANTHER" id="PTHR43133">
    <property type="entry name" value="RNA POLYMERASE ECF-TYPE SIGMA FACTO"/>
    <property type="match status" value="1"/>
</dbReference>
<dbReference type="InterPro" id="IPR014284">
    <property type="entry name" value="RNA_pol_sigma-70_dom"/>
</dbReference>
<dbReference type="GO" id="GO:0006352">
    <property type="term" value="P:DNA-templated transcription initiation"/>
    <property type="evidence" value="ECO:0007669"/>
    <property type="project" value="InterPro"/>
</dbReference>
<feature type="domain" description="HTH luxR-type" evidence="8">
    <location>
        <begin position="156"/>
        <end position="183"/>
    </location>
</feature>
<name>A6DJ25_9BACT</name>
<sequence>MNQTRLTLIQRAQNPDDESAWNEFVEVYKNYIYVIIHQMGVNNKDCEDILQQVLVKLWKKLPSFEYGVNKSKFRTWLGTITHSSVVDFFRKQNSQNKRIEGAAKEQIDHINTISTPEIEEMAEREWRLYITNLAMNNIEQFFSGKAIDVFKMSIKGQSNQQISEDLEIKLDTVYILKNRVKKRLTEEIKQLKAQYE</sequence>
<dbReference type="SUPFAM" id="SSF46894">
    <property type="entry name" value="C-terminal effector domain of the bipartite response regulators"/>
    <property type="match status" value="1"/>
</dbReference>
<evidence type="ECO:0000256" key="5">
    <source>
        <dbReference type="ARBA" id="ARBA00023125"/>
    </source>
</evidence>
<dbReference type="OrthoDB" id="9784984at2"/>
<comment type="caution">
    <text evidence="9">The sequence shown here is derived from an EMBL/GenBank/DDBJ whole genome shotgun (WGS) entry which is preliminary data.</text>
</comment>
<keyword evidence="6" id="KW-0804">Transcription</keyword>
<dbReference type="Gene3D" id="1.10.1740.10">
    <property type="match status" value="1"/>
</dbReference>
<dbReference type="GO" id="GO:0016987">
    <property type="term" value="F:sigma factor activity"/>
    <property type="evidence" value="ECO:0007669"/>
    <property type="project" value="UniProtKB-KW"/>
</dbReference>
<dbReference type="STRING" id="313628.LNTAR_11111"/>
<dbReference type="SUPFAM" id="SSF88946">
    <property type="entry name" value="Sigma2 domain of RNA polymerase sigma factors"/>
    <property type="match status" value="1"/>
</dbReference>
<evidence type="ECO:0000256" key="3">
    <source>
        <dbReference type="ARBA" id="ARBA00023015"/>
    </source>
</evidence>
<proteinExistence type="inferred from homology"/>
<dbReference type="PROSITE" id="PS00622">
    <property type="entry name" value="HTH_LUXR_1"/>
    <property type="match status" value="1"/>
</dbReference>
<evidence type="ECO:0000313" key="9">
    <source>
        <dbReference type="EMBL" id="EDM28461.1"/>
    </source>
</evidence>
<dbReference type="EMBL" id="ABCK01000005">
    <property type="protein sequence ID" value="EDM28461.1"/>
    <property type="molecule type" value="Genomic_DNA"/>
</dbReference>
<keyword evidence="3" id="KW-0805">Transcription regulation</keyword>
<dbReference type="PANTHER" id="PTHR43133:SF8">
    <property type="entry name" value="RNA POLYMERASE SIGMA FACTOR HI_1459-RELATED"/>
    <property type="match status" value="1"/>
</dbReference>
<protein>
    <recommendedName>
        <fullName evidence="2">RNA polymerase sigma factor SigS</fullName>
    </recommendedName>
</protein>
<dbReference type="eggNOG" id="COG1595">
    <property type="taxonomic scope" value="Bacteria"/>
</dbReference>
<gene>
    <name evidence="9" type="ORF">LNTAR_11111</name>
</gene>
<dbReference type="InterPro" id="IPR013325">
    <property type="entry name" value="RNA_pol_sigma_r2"/>
</dbReference>
<evidence type="ECO:0000313" key="10">
    <source>
        <dbReference type="Proteomes" id="UP000004947"/>
    </source>
</evidence>
<dbReference type="RefSeq" id="WP_007277901.1">
    <property type="nucleotide sequence ID" value="NZ_ABCK01000005.1"/>
</dbReference>
<comment type="similarity">
    <text evidence="1">Belongs to the sigma-70 factor family.</text>
</comment>
<dbReference type="Proteomes" id="UP000004947">
    <property type="component" value="Unassembled WGS sequence"/>
</dbReference>
<evidence type="ECO:0000259" key="8">
    <source>
        <dbReference type="PROSITE" id="PS00622"/>
    </source>
</evidence>
<evidence type="ECO:0000256" key="6">
    <source>
        <dbReference type="ARBA" id="ARBA00023163"/>
    </source>
</evidence>
<evidence type="ECO:0000256" key="2">
    <source>
        <dbReference type="ARBA" id="ARBA00021245"/>
    </source>
</evidence>
<keyword evidence="10" id="KW-1185">Reference proteome</keyword>
<dbReference type="GO" id="GO:0003677">
    <property type="term" value="F:DNA binding"/>
    <property type="evidence" value="ECO:0007669"/>
    <property type="project" value="UniProtKB-KW"/>
</dbReference>
<organism evidence="9 10">
    <name type="scientific">Lentisphaera araneosa HTCC2155</name>
    <dbReference type="NCBI Taxonomy" id="313628"/>
    <lineage>
        <taxon>Bacteria</taxon>
        <taxon>Pseudomonadati</taxon>
        <taxon>Lentisphaerota</taxon>
        <taxon>Lentisphaeria</taxon>
        <taxon>Lentisphaerales</taxon>
        <taxon>Lentisphaeraceae</taxon>
        <taxon>Lentisphaera</taxon>
    </lineage>
</organism>
<dbReference type="InterPro" id="IPR007627">
    <property type="entry name" value="RNA_pol_sigma70_r2"/>
</dbReference>
<keyword evidence="4" id="KW-0731">Sigma factor</keyword>
<evidence type="ECO:0000256" key="4">
    <source>
        <dbReference type="ARBA" id="ARBA00023082"/>
    </source>
</evidence>
<dbReference type="InterPro" id="IPR016032">
    <property type="entry name" value="Sig_transdc_resp-reg_C-effctor"/>
</dbReference>
<dbReference type="InterPro" id="IPR039425">
    <property type="entry name" value="RNA_pol_sigma-70-like"/>
</dbReference>
<dbReference type="NCBIfam" id="TIGR02937">
    <property type="entry name" value="sigma70-ECF"/>
    <property type="match status" value="1"/>
</dbReference>
<dbReference type="InterPro" id="IPR000792">
    <property type="entry name" value="Tscrpt_reg_LuxR_C"/>
</dbReference>
<accession>A6DJ25</accession>
<keyword evidence="5" id="KW-0238">DNA-binding</keyword>
<comment type="function">
    <text evidence="7">Sigma factors are initiation factors that promote the attachment of RNA polymerase to specific initiation sites and are then released. Sigma-S contributes to the protection against external stress, thus playing a role in cellular fitness and survival.</text>
</comment>